<dbReference type="InterPro" id="IPR014001">
    <property type="entry name" value="Helicase_ATP-bd"/>
</dbReference>
<dbReference type="Gene3D" id="1.20.58.1080">
    <property type="match status" value="1"/>
</dbReference>
<dbReference type="eggNOG" id="KOG0953">
    <property type="taxonomic scope" value="Eukaryota"/>
</dbReference>
<dbReference type="CDD" id="cd18805">
    <property type="entry name" value="SF2_C_suv3"/>
    <property type="match status" value="1"/>
</dbReference>
<dbReference type="EC" id="3.6.4.13" evidence="2"/>
<evidence type="ECO:0000256" key="5">
    <source>
        <dbReference type="ARBA" id="ARBA00022806"/>
    </source>
</evidence>
<dbReference type="SMART" id="SM00490">
    <property type="entry name" value="HELICc"/>
    <property type="match status" value="1"/>
</dbReference>
<accession>I2H323</accession>
<comment type="catalytic activity">
    <reaction evidence="9">
        <text>ATP + H2O = ADP + phosphate + H(+)</text>
        <dbReference type="Rhea" id="RHEA:13065"/>
        <dbReference type="ChEBI" id="CHEBI:15377"/>
        <dbReference type="ChEBI" id="CHEBI:15378"/>
        <dbReference type="ChEBI" id="CHEBI:30616"/>
        <dbReference type="ChEBI" id="CHEBI:43474"/>
        <dbReference type="ChEBI" id="CHEBI:456216"/>
        <dbReference type="EC" id="3.6.4.13"/>
    </reaction>
</comment>
<keyword evidence="4" id="KW-0378">Hydrolase</keyword>
<dbReference type="HOGENOM" id="CLU_010647_2_2_1"/>
<evidence type="ECO:0000256" key="8">
    <source>
        <dbReference type="ARBA" id="ARBA00023128"/>
    </source>
</evidence>
<organism evidence="13 14">
    <name type="scientific">Henningerozyma blattae (strain ATCC 34711 / CBS 6284 / DSM 70876 / NBRC 10599 / NRRL Y-10934 / UCD 77-7)</name>
    <name type="common">Yeast</name>
    <name type="synonym">Tetrapisispora blattae</name>
    <dbReference type="NCBI Taxonomy" id="1071380"/>
    <lineage>
        <taxon>Eukaryota</taxon>
        <taxon>Fungi</taxon>
        <taxon>Dikarya</taxon>
        <taxon>Ascomycota</taxon>
        <taxon>Saccharomycotina</taxon>
        <taxon>Saccharomycetes</taxon>
        <taxon>Saccharomycetales</taxon>
        <taxon>Saccharomycetaceae</taxon>
        <taxon>Henningerozyma</taxon>
    </lineage>
</organism>
<keyword evidence="3" id="KW-0547">Nucleotide-binding</keyword>
<dbReference type="Pfam" id="PF12513">
    <property type="entry name" value="SUV3_C"/>
    <property type="match status" value="1"/>
</dbReference>
<dbReference type="KEGG" id="tbl:TBLA_0D02720"/>
<dbReference type="InterPro" id="IPR022192">
    <property type="entry name" value="SUV3_C"/>
</dbReference>
<dbReference type="PROSITE" id="PS51192">
    <property type="entry name" value="HELICASE_ATP_BIND_1"/>
    <property type="match status" value="1"/>
</dbReference>
<dbReference type="InterPro" id="IPR001650">
    <property type="entry name" value="Helicase_C-like"/>
</dbReference>
<dbReference type="PROSITE" id="PS51194">
    <property type="entry name" value="HELICASE_CTER"/>
    <property type="match status" value="1"/>
</dbReference>
<dbReference type="FunCoup" id="I2H323">
    <property type="interactions" value="738"/>
</dbReference>
<comment type="subcellular location">
    <subcellularLocation>
        <location evidence="1">Mitochondrion</location>
    </subcellularLocation>
</comment>
<dbReference type="Pfam" id="PF22527">
    <property type="entry name" value="DEXQc_Suv3"/>
    <property type="match status" value="1"/>
</dbReference>
<name>I2H323_HENB6</name>
<dbReference type="GeneID" id="14495811"/>
<dbReference type="STRING" id="1071380.I2H323"/>
<feature type="domain" description="Helicase ATP-binding" evidence="11">
    <location>
        <begin position="221"/>
        <end position="360"/>
    </location>
</feature>
<evidence type="ECO:0000259" key="11">
    <source>
        <dbReference type="PROSITE" id="PS51192"/>
    </source>
</evidence>
<dbReference type="CDD" id="cd17913">
    <property type="entry name" value="DEXQc_Suv3"/>
    <property type="match status" value="1"/>
</dbReference>
<evidence type="ECO:0000256" key="10">
    <source>
        <dbReference type="ARBA" id="ARBA00071444"/>
    </source>
</evidence>
<dbReference type="InterPro" id="IPR055206">
    <property type="entry name" value="DEXQc_SUV3"/>
</dbReference>
<dbReference type="InParanoid" id="I2H323"/>
<keyword evidence="8" id="KW-0496">Mitochondrion</keyword>
<keyword evidence="7" id="KW-0809">Transit peptide</keyword>
<evidence type="ECO:0000259" key="12">
    <source>
        <dbReference type="PROSITE" id="PS51194"/>
    </source>
</evidence>
<dbReference type="RefSeq" id="XP_004180294.1">
    <property type="nucleotide sequence ID" value="XM_004180246.1"/>
</dbReference>
<evidence type="ECO:0000313" key="14">
    <source>
        <dbReference type="Proteomes" id="UP000002866"/>
    </source>
</evidence>
<dbReference type="AlphaFoldDB" id="I2H323"/>
<dbReference type="GO" id="GO:0000965">
    <property type="term" value="P:mitochondrial RNA 3'-end processing"/>
    <property type="evidence" value="ECO:0007669"/>
    <property type="project" value="TreeGrafter"/>
</dbReference>
<dbReference type="SMART" id="SM00487">
    <property type="entry name" value="DEXDc"/>
    <property type="match status" value="1"/>
</dbReference>
<dbReference type="GO" id="GO:0045025">
    <property type="term" value="C:mitochondrial degradosome"/>
    <property type="evidence" value="ECO:0007669"/>
    <property type="project" value="EnsemblFungi"/>
</dbReference>
<dbReference type="EMBL" id="HE806319">
    <property type="protein sequence ID" value="CCH60775.1"/>
    <property type="molecule type" value="Genomic_DNA"/>
</dbReference>
<sequence length="758" mass="87642">MQKILLPSCKLYYKFISKLSFKQYRCIHAKAIFENTNWIKNNIHLSKAVRSESGIKSKTIPITLNKKYLKPTSIYIKDQSFKELLDSGLSNIYNEHIVGCPKKEREFKNKAWGKLRSYLYNQLNVKTLNTPSEFVMDLFKVIDIKEPDTLLLQLLNMHKIEDNVWVNILGIDNKSITSNLKCQYILNGMYNFIYNQEIIPNCEPAIDTDIDISNPAEWFPEARKLKRTIVLHLGPTNSGKTYRALQTLKSSGNGYYAGPLRLLAREVYDRFKAEGFRCNLLTGEEVIQDLDKMGNPAGITSGTIEMVPLHRNFDIAVFDEIQMMADPDRGWAWTIALLGVQAREVHLCGEKSALPLLKELVKMTGDNLVINEYERLGKLTVEKNPLNNNFALLEKGDCIVAFSKKKILDLKLEIEKRTKLKVAVVYGSLPPETRIQQANLFNSGTYDVVVASDAIGMGLNLAIRRVVFTTNMKFNGKEMESLTSSNIKQIGGRAGRFKADCNKEDIRGYITATDRYVLASVNNGIEAPIEYLTACCIWPTDEICNNIMKQLPSGTLMSELFEKISILLDKKYNKFFKLSDLSNKLKVIKTMEKLNNISFSEKLRLCNAPMKDFPLTKDAFKLFCETISRGETKSILSYPLPFKILTYDKINDDKDKEYSLEQYEAMYSIFTLYSWLHNRYPNYFIDIESVNEMRLFCEMIIFAKLDNLKKNPYNKFMNFKKTLFNRRYFNNDDRNQYYIPNKDIKYRRFQRVKKISTK</sequence>
<dbReference type="GO" id="GO:0006264">
    <property type="term" value="P:mitochondrial DNA replication"/>
    <property type="evidence" value="ECO:0007669"/>
    <property type="project" value="EnsemblFungi"/>
</dbReference>
<gene>
    <name evidence="13" type="primary">TBLA0D02720</name>
    <name evidence="13" type="ORF">TBLA_0D02720</name>
</gene>
<dbReference type="GO" id="GO:0008859">
    <property type="term" value="F:exoribonuclease II activity"/>
    <property type="evidence" value="ECO:0007669"/>
    <property type="project" value="EnsemblFungi"/>
</dbReference>
<evidence type="ECO:0000256" key="1">
    <source>
        <dbReference type="ARBA" id="ARBA00004173"/>
    </source>
</evidence>
<dbReference type="GO" id="GO:0005524">
    <property type="term" value="F:ATP binding"/>
    <property type="evidence" value="ECO:0007669"/>
    <property type="project" value="UniProtKB-KW"/>
</dbReference>
<dbReference type="GO" id="GO:0003724">
    <property type="term" value="F:RNA helicase activity"/>
    <property type="evidence" value="ECO:0007669"/>
    <property type="project" value="UniProtKB-EC"/>
</dbReference>
<evidence type="ECO:0000313" key="13">
    <source>
        <dbReference type="EMBL" id="CCH60775.1"/>
    </source>
</evidence>
<dbReference type="InterPro" id="IPR044774">
    <property type="entry name" value="Suv3_DEXQc"/>
</dbReference>
<dbReference type="GO" id="GO:0000372">
    <property type="term" value="P:Group I intron splicing"/>
    <property type="evidence" value="ECO:0007669"/>
    <property type="project" value="EnsemblFungi"/>
</dbReference>
<dbReference type="Proteomes" id="UP000002866">
    <property type="component" value="Chromosome 4"/>
</dbReference>
<keyword evidence="5" id="KW-0347">Helicase</keyword>
<dbReference type="InterPro" id="IPR050699">
    <property type="entry name" value="RNA-DNA_Helicase"/>
</dbReference>
<dbReference type="Gene3D" id="1.20.272.40">
    <property type="match status" value="1"/>
</dbReference>
<dbReference type="PANTHER" id="PTHR12131:SF1">
    <property type="entry name" value="ATP-DEPENDENT RNA HELICASE SUPV3L1, MITOCHONDRIAL-RELATED"/>
    <property type="match status" value="1"/>
</dbReference>
<dbReference type="Pfam" id="PF00271">
    <property type="entry name" value="Helicase_C"/>
    <property type="match status" value="1"/>
</dbReference>
<dbReference type="OrthoDB" id="6692397at2759"/>
<evidence type="ECO:0000256" key="6">
    <source>
        <dbReference type="ARBA" id="ARBA00022840"/>
    </source>
</evidence>
<dbReference type="OMA" id="FCEMIIF"/>
<dbReference type="FunFam" id="3.40.50.300:FF:000269">
    <property type="entry name" value="ATP-dependent RNA helicase SUPV3L1, mitochondrial"/>
    <property type="match status" value="1"/>
</dbReference>
<keyword evidence="14" id="KW-1185">Reference proteome</keyword>
<dbReference type="SUPFAM" id="SSF52540">
    <property type="entry name" value="P-loop containing nucleoside triphosphate hydrolases"/>
    <property type="match status" value="1"/>
</dbReference>
<evidence type="ECO:0000256" key="4">
    <source>
        <dbReference type="ARBA" id="ARBA00022801"/>
    </source>
</evidence>
<evidence type="ECO:0000256" key="9">
    <source>
        <dbReference type="ARBA" id="ARBA00047984"/>
    </source>
</evidence>
<evidence type="ECO:0000256" key="7">
    <source>
        <dbReference type="ARBA" id="ARBA00022946"/>
    </source>
</evidence>
<protein>
    <recommendedName>
        <fullName evidence="10">ATP-dependent RNA helicase SUV3, mitochondrial</fullName>
        <ecNumber evidence="2">3.6.4.13</ecNumber>
    </recommendedName>
</protein>
<proteinExistence type="predicted"/>
<dbReference type="GO" id="GO:0000957">
    <property type="term" value="P:mitochondrial RNA catabolic process"/>
    <property type="evidence" value="ECO:0007669"/>
    <property type="project" value="EnsemblFungi"/>
</dbReference>
<feature type="domain" description="Helicase C-terminal" evidence="12">
    <location>
        <begin position="385"/>
        <end position="572"/>
    </location>
</feature>
<keyword evidence="6" id="KW-0067">ATP-binding</keyword>
<reference evidence="13 14" key="1">
    <citation type="journal article" date="2011" name="Proc. Natl. Acad. Sci. U.S.A.">
        <title>Evolutionary erosion of yeast sex chromosomes by mating-type switching accidents.</title>
        <authorList>
            <person name="Gordon J.L."/>
            <person name="Armisen D."/>
            <person name="Proux-Wera E."/>
            <person name="Oheigeartaigh S.S."/>
            <person name="Byrne K.P."/>
            <person name="Wolfe K.H."/>
        </authorList>
    </citation>
    <scope>NUCLEOTIDE SEQUENCE [LARGE SCALE GENOMIC DNA]</scope>
    <source>
        <strain evidence="14">ATCC 34711 / CBS 6284 / DSM 70876 / NBRC 10599 / NRRL Y-10934 / UCD 77-7</strain>
    </source>
</reference>
<evidence type="ECO:0000256" key="2">
    <source>
        <dbReference type="ARBA" id="ARBA00012552"/>
    </source>
</evidence>
<dbReference type="PANTHER" id="PTHR12131">
    <property type="entry name" value="ATP-DEPENDENT RNA AND DNA HELICASE"/>
    <property type="match status" value="1"/>
</dbReference>
<dbReference type="InterPro" id="IPR027417">
    <property type="entry name" value="P-loop_NTPase"/>
</dbReference>
<dbReference type="Gene3D" id="3.40.50.300">
    <property type="entry name" value="P-loop containing nucleotide triphosphate hydrolases"/>
    <property type="match status" value="2"/>
</dbReference>
<evidence type="ECO:0000256" key="3">
    <source>
        <dbReference type="ARBA" id="ARBA00022741"/>
    </source>
</evidence>
<dbReference type="FunFam" id="3.40.50.300:FF:001549">
    <property type="entry name" value="SUV3p ATP-dependent RNA helicase"/>
    <property type="match status" value="1"/>
</dbReference>